<dbReference type="GeneID" id="2872952"/>
<feature type="chain" id="PRO_5010223168" description="Mid2 domain-containing protein" evidence="3">
    <location>
        <begin position="26"/>
        <end position="272"/>
    </location>
</feature>
<proteinExistence type="predicted"/>
<evidence type="ECO:0008006" key="6">
    <source>
        <dbReference type="Google" id="ProtNLM"/>
    </source>
</evidence>
<sequence length="272" mass="28285">MRSSLVLEISRLILLILLSLNAASAADNRTCYMVDEQTIAVDHVPCTTKHTTHCCHKNDICVSNGLCWSQRNGDMVLSRGSCSNVNWSGDCVSARPCARANTSGGYPVVNADIANHQFCCGSVLSSSASDGIECSGDGPFPVPTGTVIPGVAALASVASTSSSTPSSTCPGGNNSNTTLLQSSEKSDDKSTKLGLGLGLGLPLGILAGTALIWGACERKKATSARSELEQLKTAMAHNHQYGHIPQMQAPPPVEMSHDGNIVAELPSAGYNK</sequence>
<evidence type="ECO:0000256" key="3">
    <source>
        <dbReference type="SAM" id="SignalP"/>
    </source>
</evidence>
<feature type="region of interest" description="Disordered" evidence="1">
    <location>
        <begin position="162"/>
        <end position="187"/>
    </location>
</feature>
<accession>C8V4T1</accession>
<evidence type="ECO:0000313" key="5">
    <source>
        <dbReference type="Proteomes" id="UP000000560"/>
    </source>
</evidence>
<reference evidence="5" key="2">
    <citation type="journal article" date="2009" name="Fungal Genet. Biol.">
        <title>The 2008 update of the Aspergillus nidulans genome annotation: a community effort.</title>
        <authorList>
            <person name="Wortman J.R."/>
            <person name="Gilsenan J.M."/>
            <person name="Joardar V."/>
            <person name="Deegan J."/>
            <person name="Clutterbuck J."/>
            <person name="Andersen M.R."/>
            <person name="Archer D."/>
            <person name="Bencina M."/>
            <person name="Braus G."/>
            <person name="Coutinho P."/>
            <person name="von Dohren H."/>
            <person name="Doonan J."/>
            <person name="Driessen A.J."/>
            <person name="Durek P."/>
            <person name="Espeso E."/>
            <person name="Fekete E."/>
            <person name="Flipphi M."/>
            <person name="Estrada C.G."/>
            <person name="Geysens S."/>
            <person name="Goldman G."/>
            <person name="de Groot P.W."/>
            <person name="Hansen K."/>
            <person name="Harris S.D."/>
            <person name="Heinekamp T."/>
            <person name="Helmstaedt K."/>
            <person name="Henrissat B."/>
            <person name="Hofmann G."/>
            <person name="Homan T."/>
            <person name="Horio T."/>
            <person name="Horiuchi H."/>
            <person name="James S."/>
            <person name="Jones M."/>
            <person name="Karaffa L."/>
            <person name="Karanyi Z."/>
            <person name="Kato M."/>
            <person name="Keller N."/>
            <person name="Kelly D.E."/>
            <person name="Kiel J.A."/>
            <person name="Kim J.M."/>
            <person name="van der Klei I.J."/>
            <person name="Klis F.M."/>
            <person name="Kovalchuk A."/>
            <person name="Krasevec N."/>
            <person name="Kubicek C.P."/>
            <person name="Liu B."/>
            <person name="Maccabe A."/>
            <person name="Meyer V."/>
            <person name="Mirabito P."/>
            <person name="Miskei M."/>
            <person name="Mos M."/>
            <person name="Mullins J."/>
            <person name="Nelson D.R."/>
            <person name="Nielsen J."/>
            <person name="Oakley B.R."/>
            <person name="Osmani S.A."/>
            <person name="Pakula T."/>
            <person name="Paszewski A."/>
            <person name="Paulsen I."/>
            <person name="Pilsyk S."/>
            <person name="Pocsi I."/>
            <person name="Punt P.J."/>
            <person name="Ram A.F."/>
            <person name="Ren Q."/>
            <person name="Robellet X."/>
            <person name="Robson G."/>
            <person name="Seiboth B."/>
            <person name="van Solingen P."/>
            <person name="Specht T."/>
            <person name="Sun J."/>
            <person name="Taheri-Talesh N."/>
            <person name="Takeshita N."/>
            <person name="Ussery D."/>
            <person name="vanKuyk P.A."/>
            <person name="Visser H."/>
            <person name="van de Vondervoort P.J."/>
            <person name="de Vries R.P."/>
            <person name="Walton J."/>
            <person name="Xiang X."/>
            <person name="Xiong Y."/>
            <person name="Zeng A.P."/>
            <person name="Brandt B.W."/>
            <person name="Cornell M.J."/>
            <person name="van den Hondel C.A."/>
            <person name="Visser J."/>
            <person name="Oliver S.G."/>
            <person name="Turner G."/>
        </authorList>
    </citation>
    <scope>GENOME REANNOTATION</scope>
    <source>
        <strain evidence="5">FGSC A4 / ATCC 38163 / CBS 112.46 / NRRL 194 / M139</strain>
    </source>
</reference>
<feature type="signal peptide" evidence="3">
    <location>
        <begin position="1"/>
        <end position="25"/>
    </location>
</feature>
<evidence type="ECO:0000313" key="4">
    <source>
        <dbReference type="EMBL" id="CBF75958.1"/>
    </source>
</evidence>
<evidence type="ECO:0000256" key="2">
    <source>
        <dbReference type="SAM" id="Phobius"/>
    </source>
</evidence>
<reference evidence="5" key="1">
    <citation type="journal article" date="2005" name="Nature">
        <title>Sequencing of Aspergillus nidulans and comparative analysis with A. fumigatus and A. oryzae.</title>
        <authorList>
            <person name="Galagan J.E."/>
            <person name="Calvo S.E."/>
            <person name="Cuomo C."/>
            <person name="Ma L.J."/>
            <person name="Wortman J.R."/>
            <person name="Batzoglou S."/>
            <person name="Lee S.I."/>
            <person name="Basturkmen M."/>
            <person name="Spevak C.C."/>
            <person name="Clutterbuck J."/>
            <person name="Kapitonov V."/>
            <person name="Jurka J."/>
            <person name="Scazzocchio C."/>
            <person name="Farman M."/>
            <person name="Butler J."/>
            <person name="Purcell S."/>
            <person name="Harris S."/>
            <person name="Braus G.H."/>
            <person name="Draht O."/>
            <person name="Busch S."/>
            <person name="D'Enfert C."/>
            <person name="Bouchier C."/>
            <person name="Goldman G.H."/>
            <person name="Bell-Pedersen D."/>
            <person name="Griffiths-Jones S."/>
            <person name="Doonan J.H."/>
            <person name="Yu J."/>
            <person name="Vienken K."/>
            <person name="Pain A."/>
            <person name="Freitag M."/>
            <person name="Selker E.U."/>
            <person name="Archer D.B."/>
            <person name="Penalva M.A."/>
            <person name="Oakley B.R."/>
            <person name="Momany M."/>
            <person name="Tanaka T."/>
            <person name="Kumagai T."/>
            <person name="Asai K."/>
            <person name="Machida M."/>
            <person name="Nierman W.C."/>
            <person name="Denning D.W."/>
            <person name="Caddick M."/>
            <person name="Hynes M."/>
            <person name="Paoletti M."/>
            <person name="Fischer R."/>
            <person name="Miller B."/>
            <person name="Dyer P."/>
            <person name="Sachs M.S."/>
            <person name="Osmani S.A."/>
            <person name="Birren B.W."/>
        </authorList>
    </citation>
    <scope>NUCLEOTIDE SEQUENCE [LARGE SCALE GENOMIC DNA]</scope>
    <source>
        <strain evidence="5">FGSC A4 / ATCC 38163 / CBS 112.46 / NRRL 194 / M139</strain>
    </source>
</reference>
<feature type="compositionally biased region" description="Polar residues" evidence="1">
    <location>
        <begin position="169"/>
        <end position="183"/>
    </location>
</feature>
<dbReference type="AlphaFoldDB" id="Q5B7F1"/>
<dbReference type="HOGENOM" id="CLU_055859_6_1_1"/>
<dbReference type="EMBL" id="BN001302">
    <property type="protein sequence ID" value="CBF75958.1"/>
    <property type="molecule type" value="Genomic_DNA"/>
</dbReference>
<keyword evidence="5" id="KW-1185">Reference proteome</keyword>
<dbReference type="OMA" id="KETTHCC"/>
<name>Q5B7F1_EMENI</name>
<dbReference type="STRING" id="227321.Q5B7F1"/>
<keyword evidence="2" id="KW-1133">Transmembrane helix</keyword>
<dbReference type="InParanoid" id="Q5B7F1"/>
<dbReference type="Proteomes" id="UP000000560">
    <property type="component" value="Chromosome II"/>
</dbReference>
<dbReference type="RefSeq" id="XP_661133.1">
    <property type="nucleotide sequence ID" value="XM_656041.1"/>
</dbReference>
<dbReference type="OrthoDB" id="5215637at2759"/>
<dbReference type="KEGG" id="ani:ANIA_03529"/>
<keyword evidence="2" id="KW-0472">Membrane</keyword>
<gene>
    <name evidence="4" type="ORF">ANIA_03529</name>
</gene>
<evidence type="ECO:0000256" key="1">
    <source>
        <dbReference type="SAM" id="MobiDB-lite"/>
    </source>
</evidence>
<dbReference type="VEuPathDB" id="FungiDB:AN3529"/>
<protein>
    <recommendedName>
        <fullName evidence="6">Mid2 domain-containing protein</fullName>
    </recommendedName>
</protein>
<accession>Q5B7F1</accession>
<organism evidence="4 5">
    <name type="scientific">Emericella nidulans (strain FGSC A4 / ATCC 38163 / CBS 112.46 / NRRL 194 / M139)</name>
    <name type="common">Aspergillus nidulans</name>
    <dbReference type="NCBI Taxonomy" id="227321"/>
    <lineage>
        <taxon>Eukaryota</taxon>
        <taxon>Fungi</taxon>
        <taxon>Dikarya</taxon>
        <taxon>Ascomycota</taxon>
        <taxon>Pezizomycotina</taxon>
        <taxon>Eurotiomycetes</taxon>
        <taxon>Eurotiomycetidae</taxon>
        <taxon>Eurotiales</taxon>
        <taxon>Aspergillaceae</taxon>
        <taxon>Aspergillus</taxon>
        <taxon>Aspergillus subgen. Nidulantes</taxon>
    </lineage>
</organism>
<keyword evidence="2" id="KW-0812">Transmembrane</keyword>
<keyword evidence="3" id="KW-0732">Signal</keyword>
<feature type="transmembrane region" description="Helical" evidence="2">
    <location>
        <begin position="193"/>
        <end position="216"/>
    </location>
</feature>